<name>A0A6G4QRX0_9CAUL</name>
<dbReference type="EMBL" id="JAAKGT010000001">
    <property type="protein sequence ID" value="NGM48074.1"/>
    <property type="molecule type" value="Genomic_DNA"/>
</dbReference>
<feature type="region of interest" description="Disordered" evidence="4">
    <location>
        <begin position="507"/>
        <end position="529"/>
    </location>
</feature>
<organism evidence="6">
    <name type="scientific">Caulobacter sp. 602-2</name>
    <dbReference type="NCBI Taxonomy" id="2710887"/>
    <lineage>
        <taxon>Bacteria</taxon>
        <taxon>Pseudomonadati</taxon>
        <taxon>Pseudomonadota</taxon>
        <taxon>Alphaproteobacteria</taxon>
        <taxon>Caulobacterales</taxon>
        <taxon>Caulobacteraceae</taxon>
        <taxon>Caulobacter</taxon>
    </lineage>
</organism>
<feature type="domain" description="Carboxylesterase type B" evidence="5">
    <location>
        <begin position="365"/>
        <end position="480"/>
    </location>
</feature>
<dbReference type="AlphaFoldDB" id="A0A6G4QRX0"/>
<protein>
    <recommendedName>
        <fullName evidence="3">Carboxylic ester hydrolase</fullName>
        <ecNumber evidence="3">3.1.1.-</ecNumber>
    </recommendedName>
</protein>
<dbReference type="InterPro" id="IPR019819">
    <property type="entry name" value="Carboxylesterase_B_CS"/>
</dbReference>
<evidence type="ECO:0000256" key="3">
    <source>
        <dbReference type="RuleBase" id="RU361235"/>
    </source>
</evidence>
<sequence>MRRRLLALLIGLGLAHGAIAGPVARVETGRLEGISQGGVDAFLGTPYAAPPTGERRWRPPVAAKAWRGVRRADAYAPACPQAGVSMPGESPPRTDEDCLYLNVWRPATRSGEPLPVVVWIHGGGWNNGATSLPLYAGDRLAARGVVFVSIAYRLGALGFLAHPALSAEGGGQSGDYGLMDQVAALRWIQRNIAAFGGDPGRVTIAGQSAGAMSVSALMASPEAEGLFHRAIAQSGGLFEPLELAPNYRLAGAEKDGAAWAADEGARTTGELRALPLERLLTPAARRLAHPVVGTRVLPLSPYEAYVAGRWNRVPLLLGYNAEEARSLVDLAPVTARSFTAEITRDWGPLPPALLAGYPFTDDAGARRARADFERDLRFSWDMWAWARLQAGAGQPVWLYRFSRRPPFPADSVRADWGAGHFAELWYMFDHLEQEPWAWTAQDRALAEVMAGAWAAFAREGRPGEHWPAYRLDEPSLLDLGEVAAPGPVPELPGLRVFDAVYDAVRGRPFGAPPTARAGSEGPSRPGRRD</sequence>
<evidence type="ECO:0000256" key="4">
    <source>
        <dbReference type="SAM" id="MobiDB-lite"/>
    </source>
</evidence>
<dbReference type="InterPro" id="IPR002018">
    <property type="entry name" value="CarbesteraseB"/>
</dbReference>
<evidence type="ECO:0000256" key="1">
    <source>
        <dbReference type="ARBA" id="ARBA00005964"/>
    </source>
</evidence>
<proteinExistence type="inferred from homology"/>
<dbReference type="PROSITE" id="PS00122">
    <property type="entry name" value="CARBOXYLESTERASE_B_1"/>
    <property type="match status" value="1"/>
</dbReference>
<dbReference type="InterPro" id="IPR050309">
    <property type="entry name" value="Type-B_Carboxylest/Lipase"/>
</dbReference>
<evidence type="ECO:0000259" key="5">
    <source>
        <dbReference type="Pfam" id="PF00135"/>
    </source>
</evidence>
<feature type="chain" id="PRO_5026376099" description="Carboxylic ester hydrolase" evidence="3">
    <location>
        <begin position="21"/>
        <end position="529"/>
    </location>
</feature>
<accession>A0A6G4QRX0</accession>
<dbReference type="InterPro" id="IPR029058">
    <property type="entry name" value="AB_hydrolase_fold"/>
</dbReference>
<keyword evidence="2 3" id="KW-0378">Hydrolase</keyword>
<dbReference type="RefSeq" id="WP_165255157.1">
    <property type="nucleotide sequence ID" value="NZ_JAAKGT010000001.1"/>
</dbReference>
<feature type="signal peptide" evidence="3">
    <location>
        <begin position="1"/>
        <end position="20"/>
    </location>
</feature>
<dbReference type="SUPFAM" id="SSF53474">
    <property type="entry name" value="alpha/beta-Hydrolases"/>
    <property type="match status" value="1"/>
</dbReference>
<dbReference type="PROSITE" id="PS00941">
    <property type="entry name" value="CARBOXYLESTERASE_B_2"/>
    <property type="match status" value="1"/>
</dbReference>
<keyword evidence="3" id="KW-0732">Signal</keyword>
<comment type="caution">
    <text evidence="6">The sequence shown here is derived from an EMBL/GenBank/DDBJ whole genome shotgun (WGS) entry which is preliminary data.</text>
</comment>
<gene>
    <name evidence="6" type="ORF">G5B46_00465</name>
</gene>
<feature type="domain" description="Carboxylesterase type B" evidence="5">
    <location>
        <begin position="22"/>
        <end position="329"/>
    </location>
</feature>
<comment type="similarity">
    <text evidence="1 3">Belongs to the type-B carboxylesterase/lipase family.</text>
</comment>
<dbReference type="GO" id="GO:0016787">
    <property type="term" value="F:hydrolase activity"/>
    <property type="evidence" value="ECO:0007669"/>
    <property type="project" value="UniProtKB-KW"/>
</dbReference>
<evidence type="ECO:0000256" key="2">
    <source>
        <dbReference type="ARBA" id="ARBA00022801"/>
    </source>
</evidence>
<dbReference type="Pfam" id="PF00135">
    <property type="entry name" value="COesterase"/>
    <property type="match status" value="2"/>
</dbReference>
<dbReference type="Gene3D" id="3.40.50.1820">
    <property type="entry name" value="alpha/beta hydrolase"/>
    <property type="match status" value="1"/>
</dbReference>
<reference evidence="6" key="1">
    <citation type="submission" date="2020-02" db="EMBL/GenBank/DDBJ databases">
        <authorList>
            <person name="Gao J."/>
            <person name="Sun J."/>
        </authorList>
    </citation>
    <scope>NUCLEOTIDE SEQUENCE</scope>
    <source>
        <strain evidence="6">602-2</strain>
    </source>
</reference>
<evidence type="ECO:0000313" key="6">
    <source>
        <dbReference type="EMBL" id="NGM48074.1"/>
    </source>
</evidence>
<dbReference type="PANTHER" id="PTHR11559">
    <property type="entry name" value="CARBOXYLESTERASE"/>
    <property type="match status" value="1"/>
</dbReference>
<dbReference type="InterPro" id="IPR019826">
    <property type="entry name" value="Carboxylesterase_B_AS"/>
</dbReference>
<dbReference type="EC" id="3.1.1.-" evidence="3"/>